<sequence>MKKHTLENEHIKSVLFVIQMLQEKKMFRKDVVWSDEINNLIVCMGLADLWRNQKGILNEEEKNDIEIFAERFLLDRYGHDLYFWLAENEDEEVQVKISKIRSVCDSTNFILIRSDLNDKQNEMEIEVVILVDEDKNKPDRIMYRVLFNNILQGSYDNLNDAYNLYRKKIRELSGIKE</sequence>
<dbReference type="Proteomes" id="UP000287296">
    <property type="component" value="Unassembled WGS sequence"/>
</dbReference>
<evidence type="ECO:0000313" key="2">
    <source>
        <dbReference type="Proteomes" id="UP000287296"/>
    </source>
</evidence>
<comment type="caution">
    <text evidence="1">The sequence shown here is derived from an EMBL/GenBank/DDBJ whole genome shotgun (WGS) entry which is preliminary data.</text>
</comment>
<dbReference type="OrthoDB" id="9862765at2"/>
<organism evidence="1 2">
    <name type="scientific">Siminovitchia terrae</name>
    <name type="common">Bacillus terrae</name>
    <dbReference type="NCBI Taxonomy" id="1914933"/>
    <lineage>
        <taxon>Bacteria</taxon>
        <taxon>Bacillati</taxon>
        <taxon>Bacillota</taxon>
        <taxon>Bacilli</taxon>
        <taxon>Bacillales</taxon>
        <taxon>Bacillaceae</taxon>
        <taxon>Siminovitchia</taxon>
    </lineage>
</organism>
<dbReference type="AlphaFoldDB" id="A0A429X9R9"/>
<reference evidence="1 2" key="1">
    <citation type="submission" date="2018-12" db="EMBL/GenBank/DDBJ databases">
        <authorList>
            <person name="Sun L."/>
            <person name="Chen Z."/>
        </authorList>
    </citation>
    <scope>NUCLEOTIDE SEQUENCE [LARGE SCALE GENOMIC DNA]</scope>
    <source>
        <strain evidence="1 2">LMG 29736</strain>
    </source>
</reference>
<name>A0A429X9R9_SIMTE</name>
<protein>
    <submittedName>
        <fullName evidence="1">Uncharacterized protein</fullName>
    </submittedName>
</protein>
<proteinExistence type="predicted"/>
<dbReference type="EMBL" id="QYTW02000006">
    <property type="protein sequence ID" value="RST60140.1"/>
    <property type="molecule type" value="Genomic_DNA"/>
</dbReference>
<evidence type="ECO:0000313" key="1">
    <source>
        <dbReference type="EMBL" id="RST60140.1"/>
    </source>
</evidence>
<dbReference type="RefSeq" id="WP_120117217.1">
    <property type="nucleotide sequence ID" value="NZ_QYTW02000006.1"/>
</dbReference>
<accession>A0A429X9R9</accession>
<gene>
    <name evidence="1" type="ORF">D5F11_008765</name>
</gene>